<dbReference type="AlphaFoldDB" id="A0ABC8U7V7"/>
<name>A0ABC8U7V7_9AQUA</name>
<sequence>VGMRAFSNIRPQRLLPRGSLPHTVQDRVDAHVENGPADSLASMPAHDPTPHVVAHDDLPARSRGCR</sequence>
<comment type="caution">
    <text evidence="2">The sequence shown here is derived from an EMBL/GenBank/DDBJ whole genome shotgun (WGS) entry which is preliminary data.</text>
</comment>
<reference evidence="2 3" key="1">
    <citation type="submission" date="2024-02" db="EMBL/GenBank/DDBJ databases">
        <authorList>
            <person name="Vignale AGUSTIN F."/>
            <person name="Sosa J E."/>
            <person name="Modenutti C."/>
        </authorList>
    </citation>
    <scope>NUCLEOTIDE SEQUENCE [LARGE SCALE GENOMIC DNA]</scope>
</reference>
<keyword evidence="3" id="KW-1185">Reference proteome</keyword>
<organism evidence="2 3">
    <name type="scientific">Ilex paraguariensis</name>
    <name type="common">yerba mate</name>
    <dbReference type="NCBI Taxonomy" id="185542"/>
    <lineage>
        <taxon>Eukaryota</taxon>
        <taxon>Viridiplantae</taxon>
        <taxon>Streptophyta</taxon>
        <taxon>Embryophyta</taxon>
        <taxon>Tracheophyta</taxon>
        <taxon>Spermatophyta</taxon>
        <taxon>Magnoliopsida</taxon>
        <taxon>eudicotyledons</taxon>
        <taxon>Gunneridae</taxon>
        <taxon>Pentapetalae</taxon>
        <taxon>asterids</taxon>
        <taxon>campanulids</taxon>
        <taxon>Aquifoliales</taxon>
        <taxon>Aquifoliaceae</taxon>
        <taxon>Ilex</taxon>
    </lineage>
</organism>
<gene>
    <name evidence="2" type="ORF">ILEXP_LOCUS46029</name>
</gene>
<evidence type="ECO:0000313" key="2">
    <source>
        <dbReference type="EMBL" id="CAK9176193.1"/>
    </source>
</evidence>
<dbReference type="Proteomes" id="UP001642360">
    <property type="component" value="Unassembled WGS sequence"/>
</dbReference>
<dbReference type="EMBL" id="CAUOFW020006769">
    <property type="protein sequence ID" value="CAK9176193.1"/>
    <property type="molecule type" value="Genomic_DNA"/>
</dbReference>
<accession>A0ABC8U7V7</accession>
<proteinExistence type="predicted"/>
<evidence type="ECO:0000256" key="1">
    <source>
        <dbReference type="SAM" id="MobiDB-lite"/>
    </source>
</evidence>
<evidence type="ECO:0000313" key="3">
    <source>
        <dbReference type="Proteomes" id="UP001642360"/>
    </source>
</evidence>
<protein>
    <submittedName>
        <fullName evidence="2">Uncharacterized protein</fullName>
    </submittedName>
</protein>
<feature type="region of interest" description="Disordered" evidence="1">
    <location>
        <begin position="1"/>
        <end position="66"/>
    </location>
</feature>
<feature type="non-terminal residue" evidence="2">
    <location>
        <position position="1"/>
    </location>
</feature>